<reference evidence="2 3" key="1">
    <citation type="journal article" date="2015" name="Nature">
        <title>rRNA introns, odd ribosomes, and small enigmatic genomes across a large radiation of phyla.</title>
        <authorList>
            <person name="Brown C.T."/>
            <person name="Hug L.A."/>
            <person name="Thomas B.C."/>
            <person name="Sharon I."/>
            <person name="Castelle C.J."/>
            <person name="Singh A."/>
            <person name="Wilkins M.J."/>
            <person name="Williams K.H."/>
            <person name="Banfield J.F."/>
        </authorList>
    </citation>
    <scope>NUCLEOTIDE SEQUENCE [LARGE SCALE GENOMIC DNA]</scope>
</reference>
<feature type="coiled-coil region" evidence="1">
    <location>
        <begin position="28"/>
        <end position="62"/>
    </location>
</feature>
<keyword evidence="1" id="KW-0175">Coiled coil</keyword>
<dbReference type="Proteomes" id="UP000034531">
    <property type="component" value="Unassembled WGS sequence"/>
</dbReference>
<evidence type="ECO:0000313" key="2">
    <source>
        <dbReference type="EMBL" id="KKR51110.1"/>
    </source>
</evidence>
<gene>
    <name evidence="2" type="ORF">UT84_C0003G0105</name>
</gene>
<evidence type="ECO:0000313" key="3">
    <source>
        <dbReference type="Proteomes" id="UP000034531"/>
    </source>
</evidence>
<name>A0A0G0TVP3_9BACT</name>
<dbReference type="Pfam" id="PF04977">
    <property type="entry name" value="DivIC"/>
    <property type="match status" value="1"/>
</dbReference>
<dbReference type="AlphaFoldDB" id="A0A0G0TVP3"/>
<sequence>MKRNLVLVLALVIMVPIVVNGINRISSFRGTSQKVDEAEVGLEQLKKENESLKNELQYKSSNRFAEEEIRNKLGMAKPGETEVIIPKPEGSSDVQSGSGAQISNWQKWRDLFLGRS</sequence>
<dbReference type="EMBL" id="LBYI01000003">
    <property type="protein sequence ID" value="KKR51110.1"/>
    <property type="molecule type" value="Genomic_DNA"/>
</dbReference>
<organism evidence="2 3">
    <name type="scientific">Candidatus Curtissbacteria bacterium GW2011_GWA1_40_16</name>
    <dbReference type="NCBI Taxonomy" id="1618405"/>
    <lineage>
        <taxon>Bacteria</taxon>
        <taxon>Candidatus Curtissiibacteriota</taxon>
    </lineage>
</organism>
<proteinExistence type="predicted"/>
<evidence type="ECO:0000256" key="1">
    <source>
        <dbReference type="SAM" id="Coils"/>
    </source>
</evidence>
<dbReference type="InterPro" id="IPR007060">
    <property type="entry name" value="FtsL/DivIC"/>
</dbReference>
<comment type="caution">
    <text evidence="2">The sequence shown here is derived from an EMBL/GenBank/DDBJ whole genome shotgun (WGS) entry which is preliminary data.</text>
</comment>
<protein>
    <submittedName>
        <fullName evidence="2">Septum formation initiator</fullName>
    </submittedName>
</protein>
<accession>A0A0G0TVP3</accession>